<evidence type="ECO:0000259" key="7">
    <source>
        <dbReference type="Pfam" id="PF22913"/>
    </source>
</evidence>
<keyword evidence="9" id="KW-1185">Reference proteome</keyword>
<dbReference type="GO" id="GO:0070939">
    <property type="term" value="C:Dsl1/NZR complex"/>
    <property type="evidence" value="ECO:0007669"/>
    <property type="project" value="TreeGrafter"/>
</dbReference>
<dbReference type="Pfam" id="PF22913">
    <property type="entry name" value="NBAS_11th"/>
    <property type="match status" value="1"/>
</dbReference>
<feature type="domain" description="NBAS subunit of NRZ tethering complex C-terminal" evidence="7">
    <location>
        <begin position="895"/>
        <end position="1018"/>
    </location>
</feature>
<name>A0AAN8KU54_9TELE</name>
<evidence type="ECO:0000256" key="4">
    <source>
        <dbReference type="ARBA" id="ARBA00022927"/>
    </source>
</evidence>
<dbReference type="EMBL" id="JAGTTL010000031">
    <property type="protein sequence ID" value="KAK6297883.1"/>
    <property type="molecule type" value="Genomic_DNA"/>
</dbReference>
<evidence type="ECO:0000256" key="2">
    <source>
        <dbReference type="ARBA" id="ARBA00022448"/>
    </source>
</evidence>
<feature type="domain" description="Sec39" evidence="6">
    <location>
        <begin position="69"/>
        <end position="262"/>
    </location>
</feature>
<dbReference type="Proteomes" id="UP001356427">
    <property type="component" value="Unassembled WGS sequence"/>
</dbReference>
<dbReference type="GO" id="GO:0006890">
    <property type="term" value="P:retrograde vesicle-mediated transport, Golgi to endoplasmic reticulum"/>
    <property type="evidence" value="ECO:0007669"/>
    <property type="project" value="InterPro"/>
</dbReference>
<dbReference type="GO" id="GO:0015031">
    <property type="term" value="P:protein transport"/>
    <property type="evidence" value="ECO:0007669"/>
    <property type="project" value="UniProtKB-KW"/>
</dbReference>
<reference evidence="8 9" key="1">
    <citation type="submission" date="2021-04" db="EMBL/GenBank/DDBJ databases">
        <authorList>
            <person name="De Guttry C."/>
            <person name="Zahm M."/>
            <person name="Klopp C."/>
            <person name="Cabau C."/>
            <person name="Louis A."/>
            <person name="Berthelot C."/>
            <person name="Parey E."/>
            <person name="Roest Crollius H."/>
            <person name="Montfort J."/>
            <person name="Robinson-Rechavi M."/>
            <person name="Bucao C."/>
            <person name="Bouchez O."/>
            <person name="Gislard M."/>
            <person name="Lluch J."/>
            <person name="Milhes M."/>
            <person name="Lampietro C."/>
            <person name="Lopez Roques C."/>
            <person name="Donnadieu C."/>
            <person name="Braasch I."/>
            <person name="Desvignes T."/>
            <person name="Postlethwait J."/>
            <person name="Bobe J."/>
            <person name="Wedekind C."/>
            <person name="Guiguen Y."/>
        </authorList>
    </citation>
    <scope>NUCLEOTIDE SEQUENCE [LARGE SCALE GENOMIC DNA]</scope>
    <source>
        <strain evidence="8">Cs_M1</strain>
        <tissue evidence="8">Blood</tissue>
    </source>
</reference>
<dbReference type="Pfam" id="PF08314">
    <property type="entry name" value="Sec39"/>
    <property type="match status" value="1"/>
</dbReference>
<sequence>MQHNVYTCLQPDTCHQIFVESLLCSSRVENIVLAGQLMHCSAVSQDVVPVSVSFRDRGRGGVSTRVKYHTAVELVLAAAREYFNSSTTLTDPCMDLARACLQLISDCPPAVQEEMDIISALCMLEDFNVKILPLQVRLRVERLSLIEECISQCSKAYKQSALLLDLATLLRVAGGDEWRRRGQVLTLLAEQALQALDFKTSYIHCQDLMASGYGDGWEVCSLLGQCEGYLDLRARQELLAFSLTHCPPASIHPLLAASSDLQTQVLYQAVNYQMEPPETGCVGDETDSIQSAGPHSSVSPVGGAAGDLLHRTTNRTIEVLASTGLTTKAVLTAVSDHTWWKNQLNYLRPLHGQSGGSRAVGGEENSGLERQGVNPFYQGLFDDPYVDQSEDVYGSYDAVPQEQFAEVLLRTGKLAETKTEGQTLFPTTEVLLQLASDAFPRDMTLALAYLLALPQVLDANRCFEKQSHSALSLQLAAYYYSLQIYNHLVPCLKNNRHPLYRADPKELIRLVTQHVTAHSDWPADVEELIGQLQVYNDRLTDLTQAQVLQGLGRGVDVQRFSSDTDYKKHTILGLAETLDDSVWRISLSLALRYSIPLWDIYITHLEYLFTDSGLSTKDIEGRVDTLALFDILKSEPESFHIHMSKYVLRSVEGTDLARLLYYYTLLEACGCGSYSSSVITPDTHIKLLKKLRAVTNGLDYRKMTDEVSDPLAALEPVLTSQNVLSISKLANRLPRPGGGVVSASAVHATWLGKLFWRGDPQVLKRPPQTEQDYLHAYDTCAKYLDRLLPADAVHFLDDITFSPLAANQLSVSVRVEVMKRAMKAMRQLGERSKKRGGDDGESDRSAASSFDHALSHLQQSLAHLDTLSHSFILSLKDSNQERLQSYSRTYDLSRSERSKVQALAVTMATDGQSLERIGELLGVAVGNLDLSIKTVLQVAVEKVVSALSGDKEVVNDYPEPLMVLERMVTAVHNHVLSGDSVVSSDDLLAWLRPFCSDGSLAVRPRIEVLQILENNFSLRDSDVHLLILYRTQAVLKDLQVEMDDIENEEKRYCLFLQLLGDSRKWEEFQQLMLLLQAWPPMMKQEVAQCERNPWVVLTSSLIERCGGHGSEVRLDLGQEVMNMVRSLYPSKHKLHAQCIRHISSLLLDQPGLQLPALKLMTESKDPQLIELSLDQINNITEVCDSTCDPEFLSLLLDAGLLVGCVSSPLYPRLSAHLLSRHQEGGWDVEKAASELLQAGYQAQAGSLLLAYRGTHPGLSTFNTALTVIKKWL</sequence>
<comment type="caution">
    <text evidence="8">The sequence shown here is derived from an EMBL/GenBank/DDBJ whole genome shotgun (WGS) entry which is preliminary data.</text>
</comment>
<feature type="region of interest" description="Disordered" evidence="5">
    <location>
        <begin position="282"/>
        <end position="301"/>
    </location>
</feature>
<comment type="subcellular location">
    <subcellularLocation>
        <location evidence="1">Endoplasmic reticulum</location>
    </subcellularLocation>
</comment>
<feature type="compositionally biased region" description="Basic and acidic residues" evidence="5">
    <location>
        <begin position="828"/>
        <end position="844"/>
    </location>
</feature>
<accession>A0AAN8KU54</accession>
<evidence type="ECO:0000256" key="1">
    <source>
        <dbReference type="ARBA" id="ARBA00004240"/>
    </source>
</evidence>
<dbReference type="InterPro" id="IPR054751">
    <property type="entry name" value="NBAS_C"/>
</dbReference>
<evidence type="ECO:0000313" key="9">
    <source>
        <dbReference type="Proteomes" id="UP001356427"/>
    </source>
</evidence>
<evidence type="ECO:0000313" key="8">
    <source>
        <dbReference type="EMBL" id="KAK6297883.1"/>
    </source>
</evidence>
<keyword evidence="2" id="KW-0813">Transport</keyword>
<gene>
    <name evidence="8" type="ORF">J4Q44_G00324660</name>
</gene>
<dbReference type="InterPro" id="IPR013244">
    <property type="entry name" value="Sec39_domain"/>
</dbReference>
<evidence type="ECO:0000256" key="3">
    <source>
        <dbReference type="ARBA" id="ARBA00022824"/>
    </source>
</evidence>
<evidence type="ECO:0008006" key="10">
    <source>
        <dbReference type="Google" id="ProtNLM"/>
    </source>
</evidence>
<proteinExistence type="predicted"/>
<feature type="compositionally biased region" description="Polar residues" evidence="5">
    <location>
        <begin position="288"/>
        <end position="299"/>
    </location>
</feature>
<dbReference type="PANTHER" id="PTHR15922">
    <property type="entry name" value="NEUROBLASTOMA-AMPLIFIED SEQUENCE"/>
    <property type="match status" value="1"/>
</dbReference>
<keyword evidence="4" id="KW-0653">Protein transport</keyword>
<feature type="region of interest" description="Disordered" evidence="5">
    <location>
        <begin position="826"/>
        <end position="847"/>
    </location>
</feature>
<protein>
    <recommendedName>
        <fullName evidence="10">Sec39 domain-containing protein</fullName>
    </recommendedName>
</protein>
<dbReference type="PANTHER" id="PTHR15922:SF2">
    <property type="entry name" value="NBAS SUBUNIT OF NRZ TETHERING COMPLEX"/>
    <property type="match status" value="1"/>
</dbReference>
<dbReference type="GO" id="GO:0000149">
    <property type="term" value="F:SNARE binding"/>
    <property type="evidence" value="ECO:0007669"/>
    <property type="project" value="TreeGrafter"/>
</dbReference>
<organism evidence="8 9">
    <name type="scientific">Coregonus suidteri</name>
    <dbReference type="NCBI Taxonomy" id="861788"/>
    <lineage>
        <taxon>Eukaryota</taxon>
        <taxon>Metazoa</taxon>
        <taxon>Chordata</taxon>
        <taxon>Craniata</taxon>
        <taxon>Vertebrata</taxon>
        <taxon>Euteleostomi</taxon>
        <taxon>Actinopterygii</taxon>
        <taxon>Neopterygii</taxon>
        <taxon>Teleostei</taxon>
        <taxon>Protacanthopterygii</taxon>
        <taxon>Salmoniformes</taxon>
        <taxon>Salmonidae</taxon>
        <taxon>Coregoninae</taxon>
        <taxon>Coregonus</taxon>
    </lineage>
</organism>
<dbReference type="AlphaFoldDB" id="A0AAN8KU54"/>
<evidence type="ECO:0000256" key="5">
    <source>
        <dbReference type="SAM" id="MobiDB-lite"/>
    </source>
</evidence>
<keyword evidence="3" id="KW-0256">Endoplasmic reticulum</keyword>
<evidence type="ECO:0000259" key="6">
    <source>
        <dbReference type="Pfam" id="PF08314"/>
    </source>
</evidence>